<feature type="domain" description="AAA+ ATPase" evidence="5">
    <location>
        <begin position="184"/>
        <end position="322"/>
    </location>
</feature>
<feature type="domain" description="AAA+ ATPase" evidence="5">
    <location>
        <begin position="470"/>
        <end position="641"/>
    </location>
</feature>
<dbReference type="GO" id="GO:0006508">
    <property type="term" value="P:proteolysis"/>
    <property type="evidence" value="ECO:0007669"/>
    <property type="project" value="UniProtKB-KW"/>
</dbReference>
<dbReference type="EMBL" id="MK573211">
    <property type="protein sequence ID" value="QEM01909.1"/>
    <property type="molecule type" value="Genomic_DNA"/>
</dbReference>
<evidence type="ECO:0000256" key="4">
    <source>
        <dbReference type="ARBA" id="ARBA00023186"/>
    </source>
</evidence>
<evidence type="ECO:0000313" key="7">
    <source>
        <dbReference type="EMBL" id="QEM01909.1"/>
    </source>
</evidence>
<evidence type="ECO:0000259" key="5">
    <source>
        <dbReference type="SMART" id="SM00382"/>
    </source>
</evidence>
<dbReference type="InterPro" id="IPR003593">
    <property type="entry name" value="AAA+_ATPase"/>
</dbReference>
<name>A0A5C1H8Z1_9APIC</name>
<dbReference type="PRINTS" id="PR00300">
    <property type="entry name" value="CLPPROTEASEA"/>
</dbReference>
<dbReference type="Gene3D" id="1.10.8.60">
    <property type="match status" value="2"/>
</dbReference>
<dbReference type="PANTHER" id="PTHR11638:SF18">
    <property type="entry name" value="HEAT SHOCK PROTEIN 104"/>
    <property type="match status" value="1"/>
</dbReference>
<evidence type="ECO:0000259" key="6">
    <source>
        <dbReference type="SMART" id="SM01086"/>
    </source>
</evidence>
<keyword evidence="7" id="KW-0645">Protease</keyword>
<feature type="domain" description="Clp ATPase C-terminal" evidence="6">
    <location>
        <begin position="640"/>
        <end position="733"/>
    </location>
</feature>
<keyword evidence="4" id="KW-0143">Chaperone</keyword>
<dbReference type="GO" id="GO:0005737">
    <property type="term" value="C:cytoplasm"/>
    <property type="evidence" value="ECO:0007669"/>
    <property type="project" value="TreeGrafter"/>
</dbReference>
<sequence length="741" mass="87110">MLLLKSIFNLNCTKEIFNILLSAEKLSIKYSHKYIEPIHLFISIFLNSNIVISLLNINLNVINLIIKKFFFKNLILNTNIKNKTLFSINSLIILSKNLYKNKIFNSLDLIILLLKENNYLINKFWEFLSLNNYYIYNIINNYKYNISNILDKYTFNYQPNFKHNNLIIRNFELNLCIENLSKNIKKNILLIGNNGVGRSSIIYSLINKIIKNNVPDCLKNKEIKFLNLLNFIKNSHYKGDLEEQLEILFNAFKNHGNLLLICFDIHYLFNLFNIQNYSDQEYNLSSLNLFKKYFENPNIQIIGTLNYKDLLKQNKFDFKIENFFNIITIEEPKEKELFDILMLSKLKLEYFYNLKITPKLIYKTIDLSYKYLKNKYFPNKALELLDNACIKQLKFNKNNKYLNDFYLYKALSFLSNLPENIINQINNKNSNIINLENKLKKVIFGQNKAIELISNTLKISFLGLKEKNKPLGSWILWGPSGTGKTEIAKKIAYFLFGSEKEMIRFDMSEYMEKHSLSKLIGTPPGYVGYGEGGQLTEAVNKKPYSVILFDEIEKAHEDINNIMLQILDDGRLTDSSGKYIDFSHTIIFFTSNLGCSQNTLNKLFINSKKNFSNSIKKAIDKYFKPEFLNRLDDIIIFNPLNLQNLIYISTKFLNQLQKQLINNNNLINLYINYNVKIFLAKIAYNPLYGARPLKRFIEVLIEKPITDLLIKFNFRKPHIISFNIDNKLNKIIYNIKKIILN</sequence>
<dbReference type="InterPro" id="IPR027417">
    <property type="entry name" value="P-loop_NTPase"/>
</dbReference>
<accession>A0A5C1H8Z1</accession>
<dbReference type="InterPro" id="IPR019489">
    <property type="entry name" value="Clp_ATPase_C"/>
</dbReference>
<reference evidence="7" key="1">
    <citation type="journal article" date="2019" name="Genome Biol. Evol.">
        <title>Nephromyces represents a diverse and novel lineage of the Apicomplexa that has retained apicoplasts.</title>
        <authorList>
            <person name="Munoz-Gomez S.A."/>
            <person name="Durnin K."/>
            <person name="Eme L."/>
            <person name="Paight C."/>
            <person name="Lane C.E."/>
            <person name="Saffo M.B."/>
            <person name="Slamovits C.H."/>
        </authorList>
    </citation>
    <scope>NUCLEOTIDE SEQUENCE</scope>
    <source>
        <strain evidence="7">719</strain>
    </source>
</reference>
<dbReference type="SMART" id="SM00382">
    <property type="entry name" value="AAA"/>
    <property type="match status" value="2"/>
</dbReference>
<dbReference type="InterPro" id="IPR041546">
    <property type="entry name" value="ClpA/ClpB_AAA_lid"/>
</dbReference>
<dbReference type="InterPro" id="IPR050130">
    <property type="entry name" value="ClpA_ClpB"/>
</dbReference>
<dbReference type="InterPro" id="IPR003959">
    <property type="entry name" value="ATPase_AAA_core"/>
</dbReference>
<keyword evidence="2" id="KW-0547">Nucleotide-binding</keyword>
<proteinExistence type="predicted"/>
<dbReference type="InterPro" id="IPR028299">
    <property type="entry name" value="ClpA/B_CS2"/>
</dbReference>
<dbReference type="PANTHER" id="PTHR11638">
    <property type="entry name" value="ATP-DEPENDENT CLP PROTEASE"/>
    <property type="match status" value="1"/>
</dbReference>
<dbReference type="InterPro" id="IPR001270">
    <property type="entry name" value="ClpA/B"/>
</dbReference>
<evidence type="ECO:0000256" key="2">
    <source>
        <dbReference type="ARBA" id="ARBA00022741"/>
    </source>
</evidence>
<dbReference type="GO" id="GO:0005524">
    <property type="term" value="F:ATP binding"/>
    <property type="evidence" value="ECO:0007669"/>
    <property type="project" value="UniProtKB-KW"/>
</dbReference>
<organism evidence="7">
    <name type="scientific">Nephromyces sp. ex Molgula occidentalis</name>
    <dbReference type="NCBI Taxonomy" id="2544991"/>
    <lineage>
        <taxon>Eukaryota</taxon>
        <taxon>Sar</taxon>
        <taxon>Alveolata</taxon>
        <taxon>Apicomplexa</taxon>
        <taxon>Aconoidasida</taxon>
        <taxon>Nephromycida</taxon>
        <taxon>Nephromyces</taxon>
    </lineage>
</organism>
<evidence type="ECO:0000256" key="3">
    <source>
        <dbReference type="ARBA" id="ARBA00022840"/>
    </source>
</evidence>
<dbReference type="GO" id="GO:0034605">
    <property type="term" value="P:cellular response to heat"/>
    <property type="evidence" value="ECO:0007669"/>
    <property type="project" value="TreeGrafter"/>
</dbReference>
<dbReference type="GO" id="GO:0008233">
    <property type="term" value="F:peptidase activity"/>
    <property type="evidence" value="ECO:0007669"/>
    <property type="project" value="UniProtKB-KW"/>
</dbReference>
<keyword evidence="7" id="KW-0378">Hydrolase</keyword>
<dbReference type="SMART" id="SM01086">
    <property type="entry name" value="ClpB_D2-small"/>
    <property type="match status" value="1"/>
</dbReference>
<dbReference type="AlphaFoldDB" id="A0A5C1H8Z1"/>
<dbReference type="Pfam" id="PF10431">
    <property type="entry name" value="ClpB_D2-small"/>
    <property type="match status" value="1"/>
</dbReference>
<keyword evidence="3 7" id="KW-0067">ATP-binding</keyword>
<dbReference type="GO" id="GO:0016887">
    <property type="term" value="F:ATP hydrolysis activity"/>
    <property type="evidence" value="ECO:0007669"/>
    <property type="project" value="InterPro"/>
</dbReference>
<dbReference type="Pfam" id="PF17871">
    <property type="entry name" value="AAA_lid_9"/>
    <property type="match status" value="1"/>
</dbReference>
<keyword evidence="1" id="KW-0677">Repeat</keyword>
<dbReference type="SUPFAM" id="SSF52540">
    <property type="entry name" value="P-loop containing nucleoside triphosphate hydrolases"/>
    <property type="match status" value="2"/>
</dbReference>
<protein>
    <submittedName>
        <fullName evidence="7">ATP-dependent Clp protease ATP-binding subunit</fullName>
    </submittedName>
</protein>
<dbReference type="Gene3D" id="3.40.50.300">
    <property type="entry name" value="P-loop containing nucleotide triphosphate hydrolases"/>
    <property type="match status" value="2"/>
</dbReference>
<gene>
    <name evidence="7" type="primary">clpC</name>
</gene>
<dbReference type="CDD" id="cd19499">
    <property type="entry name" value="RecA-like_ClpB_Hsp104-like"/>
    <property type="match status" value="1"/>
</dbReference>
<dbReference type="PROSITE" id="PS00871">
    <property type="entry name" value="CLPAB_2"/>
    <property type="match status" value="1"/>
</dbReference>
<dbReference type="Pfam" id="PF07724">
    <property type="entry name" value="AAA_2"/>
    <property type="match status" value="1"/>
</dbReference>
<dbReference type="FunFam" id="3.40.50.300:FF:000025">
    <property type="entry name" value="ATP-dependent Clp protease subunit"/>
    <property type="match status" value="1"/>
</dbReference>
<evidence type="ECO:0000256" key="1">
    <source>
        <dbReference type="ARBA" id="ARBA00022737"/>
    </source>
</evidence>